<dbReference type="InterPro" id="IPR021262">
    <property type="entry name" value="DUF2839"/>
</dbReference>
<keyword evidence="1" id="KW-1133">Transmembrane helix</keyword>
<dbReference type="Pfam" id="PF10999">
    <property type="entry name" value="DUF2839"/>
    <property type="match status" value="1"/>
</dbReference>
<evidence type="ECO:0000256" key="1">
    <source>
        <dbReference type="SAM" id="Phobius"/>
    </source>
</evidence>
<dbReference type="EMBL" id="AP025732">
    <property type="protein sequence ID" value="BDI18475.1"/>
    <property type="molecule type" value="Genomic_DNA"/>
</dbReference>
<name>A0ABN6Q856_NOSCO</name>
<feature type="transmembrane region" description="Helical" evidence="1">
    <location>
        <begin position="46"/>
        <end position="70"/>
    </location>
</feature>
<accession>A0ABN6Q856</accession>
<organism evidence="2 3">
    <name type="scientific">Nostoc cf. commune SO-36</name>
    <dbReference type="NCBI Taxonomy" id="449208"/>
    <lineage>
        <taxon>Bacteria</taxon>
        <taxon>Bacillati</taxon>
        <taxon>Cyanobacteriota</taxon>
        <taxon>Cyanophyceae</taxon>
        <taxon>Nostocales</taxon>
        <taxon>Nostocaceae</taxon>
        <taxon>Nostoc</taxon>
    </lineage>
</organism>
<evidence type="ECO:0000313" key="2">
    <source>
        <dbReference type="EMBL" id="BDI18475.1"/>
    </source>
</evidence>
<protein>
    <recommendedName>
        <fullName evidence="4">DUF2839 domain-containing protein</fullName>
    </recommendedName>
</protein>
<keyword evidence="1" id="KW-0812">Transmembrane</keyword>
<dbReference type="Proteomes" id="UP001055453">
    <property type="component" value="Chromosome"/>
</dbReference>
<proteinExistence type="predicted"/>
<reference evidence="2" key="1">
    <citation type="submission" date="2022-04" db="EMBL/GenBank/DDBJ databases">
        <title>Complete genome sequence of a cyanobacterium, Nostoc sp. SO-36, isolated in Antarctica.</title>
        <authorList>
            <person name="Kanesaki Y."/>
            <person name="Effendi D."/>
            <person name="Sakamoto T."/>
            <person name="Ohtani S."/>
            <person name="Awai K."/>
        </authorList>
    </citation>
    <scope>NUCLEOTIDE SEQUENCE</scope>
    <source>
        <strain evidence="2">SO-36</strain>
    </source>
</reference>
<keyword evidence="3" id="KW-1185">Reference proteome</keyword>
<evidence type="ECO:0000313" key="3">
    <source>
        <dbReference type="Proteomes" id="UP001055453"/>
    </source>
</evidence>
<sequence length="74" mass="8395">MLIMGEAKRRKTTLGETYGQETRILSWLPITKTQAEQFVALTTRGAWIGIVLMVVAWAIIRFIGPAFGWWQVVS</sequence>
<keyword evidence="1" id="KW-0472">Membrane</keyword>
<gene>
    <name evidence="2" type="ORF">ANSO36C_42770</name>
</gene>
<evidence type="ECO:0008006" key="4">
    <source>
        <dbReference type="Google" id="ProtNLM"/>
    </source>
</evidence>